<dbReference type="WBParaSite" id="GPUH_0001977001-mRNA-1">
    <property type="protein sequence ID" value="GPUH_0001977001-mRNA-1"/>
    <property type="gene ID" value="GPUH_0001977001"/>
</dbReference>
<evidence type="ECO:0000313" key="1">
    <source>
        <dbReference type="EMBL" id="VDN34478.1"/>
    </source>
</evidence>
<sequence>MLLVAAGMAVAAVQAVVWYLRTVMKAVPVVEARRTYPQFGVKGNASALERLEQSIYA</sequence>
<proteinExistence type="predicted"/>
<name>A0A183EFK4_9BILA</name>
<reference evidence="1 2" key="2">
    <citation type="submission" date="2018-11" db="EMBL/GenBank/DDBJ databases">
        <authorList>
            <consortium name="Pathogen Informatics"/>
        </authorList>
    </citation>
    <scope>NUCLEOTIDE SEQUENCE [LARGE SCALE GENOMIC DNA]</scope>
</reference>
<dbReference type="EMBL" id="UYRT01089060">
    <property type="protein sequence ID" value="VDN34478.1"/>
    <property type="molecule type" value="Genomic_DNA"/>
</dbReference>
<reference evidence="3" key="1">
    <citation type="submission" date="2016-06" db="UniProtKB">
        <authorList>
            <consortium name="WormBaseParasite"/>
        </authorList>
    </citation>
    <scope>IDENTIFICATION</scope>
</reference>
<dbReference type="AlphaFoldDB" id="A0A183EFK4"/>
<organism evidence="3">
    <name type="scientific">Gongylonema pulchrum</name>
    <dbReference type="NCBI Taxonomy" id="637853"/>
    <lineage>
        <taxon>Eukaryota</taxon>
        <taxon>Metazoa</taxon>
        <taxon>Ecdysozoa</taxon>
        <taxon>Nematoda</taxon>
        <taxon>Chromadorea</taxon>
        <taxon>Rhabditida</taxon>
        <taxon>Spirurina</taxon>
        <taxon>Spiruromorpha</taxon>
        <taxon>Spiruroidea</taxon>
        <taxon>Gongylonematidae</taxon>
        <taxon>Gongylonema</taxon>
    </lineage>
</organism>
<dbReference type="Proteomes" id="UP000271098">
    <property type="component" value="Unassembled WGS sequence"/>
</dbReference>
<accession>A0A183EFK4</accession>
<evidence type="ECO:0000313" key="3">
    <source>
        <dbReference type="WBParaSite" id="GPUH_0001977001-mRNA-1"/>
    </source>
</evidence>
<keyword evidence="2" id="KW-1185">Reference proteome</keyword>
<gene>
    <name evidence="1" type="ORF">GPUH_LOCUS19745</name>
</gene>
<protein>
    <submittedName>
        <fullName evidence="3">ABC transmembrane type-1 domain-containing protein</fullName>
    </submittedName>
</protein>
<evidence type="ECO:0000313" key="2">
    <source>
        <dbReference type="Proteomes" id="UP000271098"/>
    </source>
</evidence>